<evidence type="ECO:0000313" key="2">
    <source>
        <dbReference type="Proteomes" id="UP000321513"/>
    </source>
</evidence>
<evidence type="ECO:0000313" key="1">
    <source>
        <dbReference type="EMBL" id="GEO11942.1"/>
    </source>
</evidence>
<dbReference type="Proteomes" id="UP000321513">
    <property type="component" value="Unassembled WGS sequence"/>
</dbReference>
<proteinExistence type="predicted"/>
<comment type="caution">
    <text evidence="1">The sequence shown here is derived from an EMBL/GenBank/DDBJ whole genome shotgun (WGS) entry which is preliminary data.</text>
</comment>
<name>A0A512BIY9_9BACT</name>
<organism evidence="1 2">
    <name type="scientific">Segetibacter aerophilus</name>
    <dbReference type="NCBI Taxonomy" id="670293"/>
    <lineage>
        <taxon>Bacteria</taxon>
        <taxon>Pseudomonadati</taxon>
        <taxon>Bacteroidota</taxon>
        <taxon>Chitinophagia</taxon>
        <taxon>Chitinophagales</taxon>
        <taxon>Chitinophagaceae</taxon>
        <taxon>Segetibacter</taxon>
    </lineage>
</organism>
<gene>
    <name evidence="1" type="ORF">SAE01_44380</name>
</gene>
<reference evidence="1 2" key="1">
    <citation type="submission" date="2019-07" db="EMBL/GenBank/DDBJ databases">
        <title>Whole genome shotgun sequence of Segetibacter aerophilus NBRC 106135.</title>
        <authorList>
            <person name="Hosoyama A."/>
            <person name="Uohara A."/>
            <person name="Ohji S."/>
            <person name="Ichikawa N."/>
        </authorList>
    </citation>
    <scope>NUCLEOTIDE SEQUENCE [LARGE SCALE GENOMIC DNA]</scope>
    <source>
        <strain evidence="1 2">NBRC 106135</strain>
    </source>
</reference>
<dbReference type="EMBL" id="BJYT01000034">
    <property type="protein sequence ID" value="GEO11942.1"/>
    <property type="molecule type" value="Genomic_DNA"/>
</dbReference>
<dbReference type="OrthoDB" id="982085at2"/>
<protein>
    <recommendedName>
        <fullName evidence="3">DUF937 domain-containing protein</fullName>
    </recommendedName>
</protein>
<dbReference type="AlphaFoldDB" id="A0A512BIY9"/>
<dbReference type="RefSeq" id="WP_147206070.1">
    <property type="nucleotide sequence ID" value="NZ_BJYT01000034.1"/>
</dbReference>
<sequence>MLENLQNLIREHAGDAIINNPAIPNERNEEAVADASSSIISGLKTAVANGNTEEVQSLFKNGPAAASASPVAQNIQTGFAQNLMQKFGLDSGKAGGIAASLIPIVLQKFVHKTNDPNDKSFDLSSVLGSLTGGGGLGSIMNGLGGGEKDGGGIMGKIGGMFK</sequence>
<dbReference type="SUPFAM" id="SSF140804">
    <property type="entry name" value="YidB-like"/>
    <property type="match status" value="1"/>
</dbReference>
<dbReference type="InterPro" id="IPR027405">
    <property type="entry name" value="YidB-like"/>
</dbReference>
<accession>A0A512BIY9</accession>
<keyword evidence="2" id="KW-1185">Reference proteome</keyword>
<evidence type="ECO:0008006" key="3">
    <source>
        <dbReference type="Google" id="ProtNLM"/>
    </source>
</evidence>